<comment type="caution">
    <text evidence="11">Lacks conserved residue(s) required for the propagation of feature annotation.</text>
</comment>
<evidence type="ECO:0000256" key="1">
    <source>
        <dbReference type="ARBA" id="ARBA00004477"/>
    </source>
</evidence>
<keyword evidence="9 11" id="KW-0472">Membrane</keyword>
<evidence type="ECO:0000256" key="6">
    <source>
        <dbReference type="ARBA" id="ARBA00022824"/>
    </source>
</evidence>
<keyword evidence="5 11" id="KW-0812">Transmembrane</keyword>
<evidence type="ECO:0000256" key="5">
    <source>
        <dbReference type="ARBA" id="ARBA00022692"/>
    </source>
</evidence>
<comment type="subcellular location">
    <subcellularLocation>
        <location evidence="1 11">Endoplasmic reticulum membrane</location>
        <topology evidence="1 11">Multi-pass membrane protein</topology>
    </subcellularLocation>
</comment>
<dbReference type="SUPFAM" id="SSF69593">
    <property type="entry name" value="Glycerol-3-phosphate (1)-acyltransferase"/>
    <property type="match status" value="1"/>
</dbReference>
<keyword evidence="10" id="KW-0012">Acyltransferase</keyword>
<keyword evidence="4 11" id="KW-0808">Transferase</keyword>
<dbReference type="GeneTree" id="ENSGT01030000234582"/>
<keyword evidence="7 11" id="KW-1133">Transmembrane helix</keyword>
<dbReference type="AlphaFoldDB" id="A0A8D0C0I1"/>
<reference evidence="12" key="1">
    <citation type="submission" date="2025-08" db="UniProtKB">
        <authorList>
            <consortium name="Ensembl"/>
        </authorList>
    </citation>
    <scope>IDENTIFICATION</scope>
</reference>
<evidence type="ECO:0000313" key="12">
    <source>
        <dbReference type="Ensembl" id="ENSSMRP00000015455.1"/>
    </source>
</evidence>
<name>A0A8D0C0I1_SALMN</name>
<sequence length="327" mass="36846">MSCLRRHLEALSVLQWVLTFLFFGIFFAVLLAYLLFTAYWSISVLYFIWWVTDWETPERGGRRSDSMRGWKVWELHRDYFPIKLVKTAELPATKNYVLGSHPHGIICAGAFSAFCTEATGFTRHFPGLKPSLALLAGLFHLPVYRDYMMSSGMVPVSKRSLDFLLQDGPGHAVVIVVGGAAESLDGAPGEQRVCLRGRKGFVRLALQHGADLVPVYSFGENDIFQQLRFSEDSYVRRLQLRFKQLVGFAPCLFWGRSIFCSQLWGILPRAAPITVVVGKPIAVPRRPRPTEEEVDHFHGAYTAALEQLFEAHKGSCGLPPSQRLIII</sequence>
<keyword evidence="13" id="KW-1185">Reference proteome</keyword>
<keyword evidence="6 11" id="KW-0256">Endoplasmic reticulum</keyword>
<keyword evidence="3" id="KW-0444">Lipid biosynthesis</keyword>
<dbReference type="GO" id="GO:0004144">
    <property type="term" value="F:diacylglycerol O-acyltransferase activity"/>
    <property type="evidence" value="ECO:0007669"/>
    <property type="project" value="TreeGrafter"/>
</dbReference>
<dbReference type="GO" id="GO:0005789">
    <property type="term" value="C:endoplasmic reticulum membrane"/>
    <property type="evidence" value="ECO:0007669"/>
    <property type="project" value="UniProtKB-SubCell"/>
</dbReference>
<dbReference type="Pfam" id="PF03982">
    <property type="entry name" value="DAGAT"/>
    <property type="match status" value="1"/>
</dbReference>
<comment type="similarity">
    <text evidence="2 11">Belongs to the diacylglycerol acyltransferase family.</text>
</comment>
<keyword evidence="8" id="KW-0443">Lipid metabolism</keyword>
<evidence type="ECO:0000313" key="13">
    <source>
        <dbReference type="Proteomes" id="UP000694421"/>
    </source>
</evidence>
<dbReference type="Proteomes" id="UP000694421">
    <property type="component" value="Unplaced"/>
</dbReference>
<evidence type="ECO:0000256" key="3">
    <source>
        <dbReference type="ARBA" id="ARBA00022516"/>
    </source>
</evidence>
<dbReference type="GO" id="GO:0019432">
    <property type="term" value="P:triglyceride biosynthetic process"/>
    <property type="evidence" value="ECO:0007669"/>
    <property type="project" value="TreeGrafter"/>
</dbReference>
<evidence type="ECO:0000256" key="9">
    <source>
        <dbReference type="ARBA" id="ARBA00023136"/>
    </source>
</evidence>
<evidence type="ECO:0000256" key="11">
    <source>
        <dbReference type="RuleBase" id="RU367023"/>
    </source>
</evidence>
<proteinExistence type="inferred from homology"/>
<dbReference type="PANTHER" id="PTHR12317:SF36">
    <property type="entry name" value="2-ACYLGLYCEROL O-ACYLTRANSFERASE 3"/>
    <property type="match status" value="1"/>
</dbReference>
<dbReference type="InterPro" id="IPR007130">
    <property type="entry name" value="DAGAT"/>
</dbReference>
<accession>A0A8D0C0I1</accession>
<evidence type="ECO:0000256" key="7">
    <source>
        <dbReference type="ARBA" id="ARBA00022989"/>
    </source>
</evidence>
<feature type="transmembrane region" description="Helical" evidence="11">
    <location>
        <begin position="20"/>
        <end position="49"/>
    </location>
</feature>
<dbReference type="CDD" id="cd07987">
    <property type="entry name" value="LPLAT_MGAT-like"/>
    <property type="match status" value="1"/>
</dbReference>
<dbReference type="EC" id="2.3.1.-" evidence="11"/>
<evidence type="ECO:0000256" key="8">
    <source>
        <dbReference type="ARBA" id="ARBA00023098"/>
    </source>
</evidence>
<reference evidence="12" key="2">
    <citation type="submission" date="2025-09" db="UniProtKB">
        <authorList>
            <consortium name="Ensembl"/>
        </authorList>
    </citation>
    <scope>IDENTIFICATION</scope>
</reference>
<dbReference type="PANTHER" id="PTHR12317">
    <property type="entry name" value="DIACYLGLYCEROL O-ACYLTRANSFERASE"/>
    <property type="match status" value="1"/>
</dbReference>
<dbReference type="Ensembl" id="ENSSMRT00000018038.1">
    <property type="protein sequence ID" value="ENSSMRP00000015455.1"/>
    <property type="gene ID" value="ENSSMRG00000012014.1"/>
</dbReference>
<protein>
    <recommendedName>
        <fullName evidence="11">Acyltransferase</fullName>
        <ecNumber evidence="11">2.3.1.-</ecNumber>
    </recommendedName>
</protein>
<organism evidence="12 13">
    <name type="scientific">Salvator merianae</name>
    <name type="common">Argentine black and white tegu</name>
    <name type="synonym">Tupinambis merianae</name>
    <dbReference type="NCBI Taxonomy" id="96440"/>
    <lineage>
        <taxon>Eukaryota</taxon>
        <taxon>Metazoa</taxon>
        <taxon>Chordata</taxon>
        <taxon>Craniata</taxon>
        <taxon>Vertebrata</taxon>
        <taxon>Euteleostomi</taxon>
        <taxon>Lepidosauria</taxon>
        <taxon>Squamata</taxon>
        <taxon>Bifurcata</taxon>
        <taxon>Unidentata</taxon>
        <taxon>Episquamata</taxon>
        <taxon>Laterata</taxon>
        <taxon>Teiioidea</taxon>
        <taxon>Teiidae</taxon>
        <taxon>Salvator</taxon>
    </lineage>
</organism>
<evidence type="ECO:0000256" key="4">
    <source>
        <dbReference type="ARBA" id="ARBA00022679"/>
    </source>
</evidence>
<evidence type="ECO:0000256" key="2">
    <source>
        <dbReference type="ARBA" id="ARBA00005420"/>
    </source>
</evidence>
<evidence type="ECO:0000256" key="10">
    <source>
        <dbReference type="ARBA" id="ARBA00023315"/>
    </source>
</evidence>